<reference evidence="3 4" key="1">
    <citation type="submission" date="2024-09" db="EMBL/GenBank/DDBJ databases">
        <authorList>
            <person name="Sun Q."/>
            <person name="Mori K."/>
        </authorList>
    </citation>
    <scope>NUCLEOTIDE SEQUENCE [LARGE SCALE GENOMIC DNA]</scope>
    <source>
        <strain evidence="3 4">JCM 3331</strain>
    </source>
</reference>
<comment type="caution">
    <text evidence="3">The sequence shown here is derived from an EMBL/GenBank/DDBJ whole genome shotgun (WGS) entry which is preliminary data.</text>
</comment>
<keyword evidence="2" id="KW-0732">Signal</keyword>
<dbReference type="Proteomes" id="UP001589710">
    <property type="component" value="Unassembled WGS sequence"/>
</dbReference>
<name>A0ABV5R8D6_9ACTN</name>
<sequence length="546" mass="58629">MTGMSRRTFLGLSTAVAAGAAATALAGCGSSTAAKGEAASGKVKLPSYVPNTSIKPDLPPNAKGLSAGYLSYPKELIQSVSKAPGDGSKVTLLTEIWTQPPLPKGSNEHWQKVNKALGVDLSAILGTDPGYDEKFSATVAGGDLPDLMWIPPNQGIQHVAQLLESKCADITDLVSGDAVKDYPNLAAMTPAHWKTAVVNGKIWGAPSPYPAFGQVYGGNPEVWEKAGGLSAGSPDEFLAKCKEVTGGKVWALEPIYVNAVSVMSQCFGAPNKWRQNKDGSLTFWQETDEYLAALDFVLKLKKAGVFYPGDPKMADAYLKMAQGSIGAAVFANPSGARANLRTNDPSLAAEILIPFAAGGRQPNHHYHLGTIGYTAIKKGSEERVRMLLGVLDYLAAPFGTKERELLEFGTEGVDFTYDKQGFPQRTDRGKQQVEGFYSGLATATTAPFALLPSTFAGSHGPQDVKDIYAVEQKLTETAITNPTVGHYSDAYTEHYGRMSTEATDLVNDIVSGRRKTGEWKSFWTEWRSQGLDRMAREFQKSIEKNA</sequence>
<dbReference type="Gene3D" id="3.40.190.10">
    <property type="entry name" value="Periplasmic binding protein-like II"/>
    <property type="match status" value="2"/>
</dbReference>
<accession>A0ABV5R8D6</accession>
<dbReference type="SUPFAM" id="SSF53850">
    <property type="entry name" value="Periplasmic binding protein-like II"/>
    <property type="match status" value="1"/>
</dbReference>
<evidence type="ECO:0000256" key="2">
    <source>
        <dbReference type="SAM" id="SignalP"/>
    </source>
</evidence>
<dbReference type="EMBL" id="JBHMCG010000078">
    <property type="protein sequence ID" value="MFB9574105.1"/>
    <property type="molecule type" value="Genomic_DNA"/>
</dbReference>
<protein>
    <recommendedName>
        <fullName evidence="5">Lipoprotein LipO</fullName>
    </recommendedName>
</protein>
<feature type="signal peptide" evidence="2">
    <location>
        <begin position="1"/>
        <end position="26"/>
    </location>
</feature>
<evidence type="ECO:0000256" key="1">
    <source>
        <dbReference type="ARBA" id="ARBA00008520"/>
    </source>
</evidence>
<dbReference type="PROSITE" id="PS51318">
    <property type="entry name" value="TAT"/>
    <property type="match status" value="1"/>
</dbReference>
<dbReference type="InterPro" id="IPR050490">
    <property type="entry name" value="Bact_solute-bd_prot1"/>
</dbReference>
<gene>
    <name evidence="3" type="ORF">ACFFTL_17800</name>
</gene>
<comment type="similarity">
    <text evidence="1">Belongs to the bacterial solute-binding protein 1 family.</text>
</comment>
<feature type="chain" id="PRO_5045218633" description="Lipoprotein LipO" evidence="2">
    <location>
        <begin position="27"/>
        <end position="546"/>
    </location>
</feature>
<evidence type="ECO:0008006" key="5">
    <source>
        <dbReference type="Google" id="ProtNLM"/>
    </source>
</evidence>
<evidence type="ECO:0000313" key="3">
    <source>
        <dbReference type="EMBL" id="MFB9574105.1"/>
    </source>
</evidence>
<dbReference type="RefSeq" id="WP_345519152.1">
    <property type="nucleotide sequence ID" value="NZ_BAAAXD010000053.1"/>
</dbReference>
<keyword evidence="4" id="KW-1185">Reference proteome</keyword>
<proteinExistence type="inferred from homology"/>
<evidence type="ECO:0000313" key="4">
    <source>
        <dbReference type="Proteomes" id="UP001589710"/>
    </source>
</evidence>
<dbReference type="PROSITE" id="PS51257">
    <property type="entry name" value="PROKAR_LIPOPROTEIN"/>
    <property type="match status" value="1"/>
</dbReference>
<dbReference type="PANTHER" id="PTHR43649">
    <property type="entry name" value="ARABINOSE-BINDING PROTEIN-RELATED"/>
    <property type="match status" value="1"/>
</dbReference>
<organism evidence="3 4">
    <name type="scientific">Streptomyces yanii</name>
    <dbReference type="NCBI Taxonomy" id="78510"/>
    <lineage>
        <taxon>Bacteria</taxon>
        <taxon>Bacillati</taxon>
        <taxon>Actinomycetota</taxon>
        <taxon>Actinomycetes</taxon>
        <taxon>Kitasatosporales</taxon>
        <taxon>Streptomycetaceae</taxon>
        <taxon>Streptomyces</taxon>
    </lineage>
</organism>
<dbReference type="InterPro" id="IPR006311">
    <property type="entry name" value="TAT_signal"/>
</dbReference>
<dbReference type="PANTHER" id="PTHR43649:SF31">
    <property type="entry name" value="SN-GLYCEROL-3-PHOSPHATE-BINDING PERIPLASMIC PROTEIN UGPB"/>
    <property type="match status" value="1"/>
</dbReference>